<name>A0A8H8P6Q9_9AGAM</name>
<dbReference type="GO" id="GO:0006313">
    <property type="term" value="P:DNA transposition"/>
    <property type="evidence" value="ECO:0007669"/>
    <property type="project" value="InterPro"/>
</dbReference>
<reference evidence="3" key="1">
    <citation type="submission" date="2020-05" db="EMBL/GenBank/DDBJ databases">
        <title>Evolutionary and genomic comparisons of hybrid uninucleate and nonhybrid Rhizoctonia fungi.</title>
        <authorList>
            <person name="Li C."/>
            <person name="Chen X."/>
        </authorList>
    </citation>
    <scope>NUCLEOTIDE SEQUENCE</scope>
    <source>
        <strain evidence="3">AG-1 IA</strain>
    </source>
</reference>
<dbReference type="InterPro" id="IPR009057">
    <property type="entry name" value="Homeodomain-like_sf"/>
</dbReference>
<dbReference type="PANTHER" id="PTHR23022:SF135">
    <property type="entry name" value="SI:DKEY-77F5.3"/>
    <property type="match status" value="1"/>
</dbReference>
<evidence type="ECO:0000259" key="1">
    <source>
        <dbReference type="Pfam" id="PF01498"/>
    </source>
</evidence>
<protein>
    <submittedName>
        <fullName evidence="3">Transposable element Tcb2 transposase</fullName>
    </submittedName>
</protein>
<dbReference type="EMBL" id="CP059671">
    <property type="protein sequence ID" value="QRW26180.1"/>
    <property type="molecule type" value="Genomic_DNA"/>
</dbReference>
<dbReference type="InterPro" id="IPR002492">
    <property type="entry name" value="Transposase_Tc1-like"/>
</dbReference>
<dbReference type="PANTHER" id="PTHR23022">
    <property type="entry name" value="TRANSPOSABLE ELEMENT-RELATED"/>
    <property type="match status" value="1"/>
</dbReference>
<gene>
    <name evidence="3" type="ORF">RhiXN_11257</name>
</gene>
<dbReference type="GeneID" id="67033535"/>
<dbReference type="RefSeq" id="XP_043186417.1">
    <property type="nucleotide sequence ID" value="XM_043331072.1"/>
</dbReference>
<dbReference type="KEGG" id="rsx:RhiXN_11257"/>
<evidence type="ECO:0000313" key="4">
    <source>
        <dbReference type="Proteomes" id="UP000650533"/>
    </source>
</evidence>
<dbReference type="Proteomes" id="UP000650533">
    <property type="component" value="Chromosome 14"/>
</dbReference>
<dbReference type="InterPro" id="IPR036397">
    <property type="entry name" value="RNaseH_sf"/>
</dbReference>
<sequence>MAPHLLPKTRAQIVALRENGASIYKIAHQFLQLHNIRIHPSTISRICKRYCKTRSFYSSNSKAGRPRVLKHADARFAMLQMARTRGSSVAKIQREYFPEVSADTVRRCLRKLGIYAYARRRVPFLNSRHRRGRLAWATDHAAWLERDWRRVIFSDESKFNLFGSDGRRYVWRRQGQEYDPRYTQKMVEHGGGSVMVWGCITRNGPGRLHLIEGRMTARVYTQILEEELLGTLANYHLSKRSVLFQHDNDPKHTAKHTTKWLANKSLLTFPWPSNSPDMNIIEHVWDYLDRQVHLRSPPPQNTKELYTMLKEEWNCIPMDFINQLYDSMPRRLDELIVAKGGNTHY</sequence>
<accession>A0A8H8P6Q9</accession>
<dbReference type="SUPFAM" id="SSF46689">
    <property type="entry name" value="Homeodomain-like"/>
    <property type="match status" value="1"/>
</dbReference>
<dbReference type="Pfam" id="PF13358">
    <property type="entry name" value="DDE_3"/>
    <property type="match status" value="1"/>
</dbReference>
<dbReference type="InterPro" id="IPR052338">
    <property type="entry name" value="Transposase_5"/>
</dbReference>
<feature type="domain" description="Tc1-like transposase DDE" evidence="2">
    <location>
        <begin position="150"/>
        <end position="295"/>
    </location>
</feature>
<evidence type="ECO:0000259" key="2">
    <source>
        <dbReference type="Pfam" id="PF13358"/>
    </source>
</evidence>
<organism evidence="3 4">
    <name type="scientific">Rhizoctonia solani</name>
    <dbReference type="NCBI Taxonomy" id="456999"/>
    <lineage>
        <taxon>Eukaryota</taxon>
        <taxon>Fungi</taxon>
        <taxon>Dikarya</taxon>
        <taxon>Basidiomycota</taxon>
        <taxon>Agaricomycotina</taxon>
        <taxon>Agaricomycetes</taxon>
        <taxon>Cantharellales</taxon>
        <taxon>Ceratobasidiaceae</taxon>
        <taxon>Rhizoctonia</taxon>
    </lineage>
</organism>
<dbReference type="InterPro" id="IPR038717">
    <property type="entry name" value="Tc1-like_DDE_dom"/>
</dbReference>
<evidence type="ECO:0000313" key="3">
    <source>
        <dbReference type="EMBL" id="QRW26180.1"/>
    </source>
</evidence>
<proteinExistence type="predicted"/>
<dbReference type="GO" id="GO:0015074">
    <property type="term" value="P:DNA integration"/>
    <property type="evidence" value="ECO:0007669"/>
    <property type="project" value="InterPro"/>
</dbReference>
<dbReference type="AlphaFoldDB" id="A0A8H8P6Q9"/>
<dbReference type="GO" id="GO:0003677">
    <property type="term" value="F:DNA binding"/>
    <property type="evidence" value="ECO:0007669"/>
    <property type="project" value="InterPro"/>
</dbReference>
<feature type="domain" description="Transposase Tc1-like" evidence="1">
    <location>
        <begin position="80"/>
        <end position="141"/>
    </location>
</feature>
<dbReference type="Pfam" id="PF01498">
    <property type="entry name" value="HTH_Tnp_Tc3_2"/>
    <property type="match status" value="1"/>
</dbReference>
<dbReference type="Gene3D" id="3.30.420.10">
    <property type="entry name" value="Ribonuclease H-like superfamily/Ribonuclease H"/>
    <property type="match status" value="1"/>
</dbReference>